<dbReference type="InterPro" id="IPR036389">
    <property type="entry name" value="RNase_III_sf"/>
</dbReference>
<keyword evidence="3" id="KW-1185">Reference proteome</keyword>
<evidence type="ECO:0000313" key="2">
    <source>
        <dbReference type="EMBL" id="KAK2730150.1"/>
    </source>
</evidence>
<evidence type="ECO:0000313" key="3">
    <source>
        <dbReference type="Proteomes" id="UP001281614"/>
    </source>
</evidence>
<dbReference type="InterPro" id="IPR000999">
    <property type="entry name" value="RNase_III_dom"/>
</dbReference>
<comment type="caution">
    <text evidence="2">The sequence shown here is derived from an EMBL/GenBank/DDBJ whole genome shotgun (WGS) entry which is preliminary data.</text>
</comment>
<gene>
    <name evidence="2" type="ORF">CKAH01_09803</name>
</gene>
<dbReference type="SMART" id="SM00535">
    <property type="entry name" value="RIBOc"/>
    <property type="match status" value="1"/>
</dbReference>
<dbReference type="PROSITE" id="PS50142">
    <property type="entry name" value="RNASE_3_2"/>
    <property type="match status" value="1"/>
</dbReference>
<dbReference type="Gene3D" id="1.10.1520.10">
    <property type="entry name" value="Ribonuclease III domain"/>
    <property type="match status" value="1"/>
</dbReference>
<dbReference type="GO" id="GO:0004525">
    <property type="term" value="F:ribonuclease III activity"/>
    <property type="evidence" value="ECO:0007669"/>
    <property type="project" value="InterPro"/>
</dbReference>
<dbReference type="AlphaFoldDB" id="A0AAD9XZA2"/>
<feature type="domain" description="RNase III" evidence="1">
    <location>
        <begin position="17"/>
        <end position="137"/>
    </location>
</feature>
<protein>
    <submittedName>
        <fullName evidence="2">Ribonuclease III</fullName>
    </submittedName>
</protein>
<evidence type="ECO:0000259" key="1">
    <source>
        <dbReference type="PROSITE" id="PS50142"/>
    </source>
</evidence>
<name>A0AAD9XZA2_COLKA</name>
<dbReference type="Proteomes" id="UP001281614">
    <property type="component" value="Unassembled WGS sequence"/>
</dbReference>
<dbReference type="GO" id="GO:0006396">
    <property type="term" value="P:RNA processing"/>
    <property type="evidence" value="ECO:0007669"/>
    <property type="project" value="InterPro"/>
</dbReference>
<organism evidence="2 3">
    <name type="scientific">Colletotrichum kahawae</name>
    <name type="common">Coffee berry disease fungus</name>
    <dbReference type="NCBI Taxonomy" id="34407"/>
    <lineage>
        <taxon>Eukaryota</taxon>
        <taxon>Fungi</taxon>
        <taxon>Dikarya</taxon>
        <taxon>Ascomycota</taxon>
        <taxon>Pezizomycotina</taxon>
        <taxon>Sordariomycetes</taxon>
        <taxon>Hypocreomycetidae</taxon>
        <taxon>Glomerellales</taxon>
        <taxon>Glomerellaceae</taxon>
        <taxon>Colletotrichum</taxon>
        <taxon>Colletotrichum gloeosporioides species complex</taxon>
    </lineage>
</organism>
<dbReference type="EMBL" id="VYYT01000710">
    <property type="protein sequence ID" value="KAK2730150.1"/>
    <property type="molecule type" value="Genomic_DNA"/>
</dbReference>
<reference evidence="2" key="1">
    <citation type="submission" date="2023-02" db="EMBL/GenBank/DDBJ databases">
        <title>Colletotrichum kahawae CIFC_Que2 genome sequencing and assembly.</title>
        <authorList>
            <person name="Baroncelli R."/>
        </authorList>
    </citation>
    <scope>NUCLEOTIDE SEQUENCE</scope>
    <source>
        <strain evidence="2">CIFC_Que2</strain>
    </source>
</reference>
<sequence length="158" mass="17138">MNDNNRKQKEDGAMAIIGYEFRDRDLLWEALQGKGSLVTQIGGRLLRDNNKKMALVGDGFITLVIRKDAYKDDLVTKGEMNRRVVTLANNARLESLCDNSGLTRCINVSPVNGGVVSRDNKSATVEATVAAVFFDAGIDAAERVMENLGIVGPAASHL</sequence>
<accession>A0AAD9XZA2</accession>
<proteinExistence type="predicted"/>
<dbReference type="SUPFAM" id="SSF69065">
    <property type="entry name" value="RNase III domain-like"/>
    <property type="match status" value="1"/>
</dbReference>